<feature type="compositionally biased region" description="Low complexity" evidence="9">
    <location>
        <begin position="36"/>
        <end position="48"/>
    </location>
</feature>
<dbReference type="PIRSF" id="PIRSF015892">
    <property type="entry name" value="N-myristl_transf"/>
    <property type="match status" value="1"/>
</dbReference>
<evidence type="ECO:0000256" key="8">
    <source>
        <dbReference type="RuleBase" id="RU004178"/>
    </source>
</evidence>
<comment type="subunit">
    <text evidence="2">Monomer.</text>
</comment>
<feature type="region of interest" description="Disordered" evidence="9">
    <location>
        <begin position="116"/>
        <end position="163"/>
    </location>
</feature>
<feature type="compositionally biased region" description="Basic residues" evidence="9">
    <location>
        <begin position="49"/>
        <end position="58"/>
    </location>
</feature>
<evidence type="ECO:0000256" key="3">
    <source>
        <dbReference type="ARBA" id="ARBA00012923"/>
    </source>
</evidence>
<dbReference type="InterPro" id="IPR022677">
    <property type="entry name" value="NMT_C"/>
</dbReference>
<dbReference type="EC" id="2.3.1.97" evidence="3 7"/>
<keyword evidence="5 7" id="KW-0808">Transferase</keyword>
<reference evidence="12 13" key="1">
    <citation type="submission" date="2021-08" db="EMBL/GenBank/DDBJ databases">
        <title>Draft Genome Sequence of Phanerochaete sordida strain YK-624.</title>
        <authorList>
            <person name="Mori T."/>
            <person name="Dohra H."/>
            <person name="Suzuki T."/>
            <person name="Kawagishi H."/>
            <person name="Hirai H."/>
        </authorList>
    </citation>
    <scope>NUCLEOTIDE SEQUENCE [LARGE SCALE GENOMIC DNA]</scope>
    <source>
        <strain evidence="12 13">YK-624</strain>
    </source>
</reference>
<evidence type="ECO:0000313" key="13">
    <source>
        <dbReference type="Proteomes" id="UP000703269"/>
    </source>
</evidence>
<evidence type="ECO:0000256" key="2">
    <source>
        <dbReference type="ARBA" id="ARBA00011245"/>
    </source>
</evidence>
<dbReference type="InterPro" id="IPR000903">
    <property type="entry name" value="NMT"/>
</dbReference>
<dbReference type="GO" id="GO:0004379">
    <property type="term" value="F:glycylpeptide N-tetradecanoyltransferase activity"/>
    <property type="evidence" value="ECO:0007669"/>
    <property type="project" value="UniProtKB-EC"/>
</dbReference>
<dbReference type="FunFam" id="3.40.630.30:FF:000042">
    <property type="entry name" value="Glycylpeptide N-tetradecanoyltransferase"/>
    <property type="match status" value="1"/>
</dbReference>
<protein>
    <recommendedName>
        <fullName evidence="4 7">Glycylpeptide N-tetradecanoyltransferase</fullName>
        <ecNumber evidence="3 7">2.3.1.97</ecNumber>
    </recommendedName>
</protein>
<comment type="function">
    <text evidence="7">Adds a myristoyl group to the N-terminal glycine residue of certain cellular proteins.</text>
</comment>
<evidence type="ECO:0000256" key="9">
    <source>
        <dbReference type="SAM" id="MobiDB-lite"/>
    </source>
</evidence>
<proteinExistence type="inferred from homology"/>
<evidence type="ECO:0000313" key="12">
    <source>
        <dbReference type="EMBL" id="GJE90881.1"/>
    </source>
</evidence>
<evidence type="ECO:0000256" key="6">
    <source>
        <dbReference type="ARBA" id="ARBA00023315"/>
    </source>
</evidence>
<dbReference type="PROSITE" id="PS00975">
    <property type="entry name" value="NMT_1"/>
    <property type="match status" value="1"/>
</dbReference>
<dbReference type="PROSITE" id="PS00976">
    <property type="entry name" value="NMT_2"/>
    <property type="match status" value="1"/>
</dbReference>
<dbReference type="PANTHER" id="PTHR11377">
    <property type="entry name" value="N-MYRISTOYL TRANSFERASE"/>
    <property type="match status" value="1"/>
</dbReference>
<evidence type="ECO:0000256" key="7">
    <source>
        <dbReference type="RuleBase" id="RU000586"/>
    </source>
</evidence>
<evidence type="ECO:0000259" key="11">
    <source>
        <dbReference type="Pfam" id="PF02799"/>
    </source>
</evidence>
<dbReference type="InterPro" id="IPR022676">
    <property type="entry name" value="NMT_N"/>
</dbReference>
<gene>
    <name evidence="12" type="ORF">PsYK624_070250</name>
</gene>
<dbReference type="EMBL" id="BPQB01000018">
    <property type="protein sequence ID" value="GJE90881.1"/>
    <property type="molecule type" value="Genomic_DNA"/>
</dbReference>
<comment type="catalytic activity">
    <reaction evidence="7">
        <text>N-terminal glycyl-[protein] + tetradecanoyl-CoA = N-tetradecanoylglycyl-[protein] + CoA + H(+)</text>
        <dbReference type="Rhea" id="RHEA:15521"/>
        <dbReference type="Rhea" id="RHEA-COMP:12666"/>
        <dbReference type="Rhea" id="RHEA-COMP:12667"/>
        <dbReference type="ChEBI" id="CHEBI:15378"/>
        <dbReference type="ChEBI" id="CHEBI:57287"/>
        <dbReference type="ChEBI" id="CHEBI:57385"/>
        <dbReference type="ChEBI" id="CHEBI:64723"/>
        <dbReference type="ChEBI" id="CHEBI:133050"/>
        <dbReference type="EC" id="2.3.1.97"/>
    </reaction>
</comment>
<dbReference type="OrthoDB" id="60315at2759"/>
<comment type="caution">
    <text evidence="12">The sequence shown here is derived from an EMBL/GenBank/DDBJ whole genome shotgun (WGS) entry which is preliminary data.</text>
</comment>
<keyword evidence="13" id="KW-1185">Reference proteome</keyword>
<dbReference type="Proteomes" id="UP000703269">
    <property type="component" value="Unassembled WGS sequence"/>
</dbReference>
<dbReference type="InterPro" id="IPR022678">
    <property type="entry name" value="NMT_CS"/>
</dbReference>
<dbReference type="PANTHER" id="PTHR11377:SF5">
    <property type="entry name" value="GLYCYLPEPTIDE N-TETRADECANOYLTRANSFERASE"/>
    <property type="match status" value="1"/>
</dbReference>
<dbReference type="SUPFAM" id="SSF55729">
    <property type="entry name" value="Acyl-CoA N-acyltransferases (Nat)"/>
    <property type="match status" value="2"/>
</dbReference>
<dbReference type="Pfam" id="PF02799">
    <property type="entry name" value="NMT_C"/>
    <property type="match status" value="1"/>
</dbReference>
<feature type="region of interest" description="Disordered" evidence="9">
    <location>
        <begin position="1"/>
        <end position="59"/>
    </location>
</feature>
<comment type="similarity">
    <text evidence="1 8">Belongs to the NMT family.</text>
</comment>
<evidence type="ECO:0000256" key="1">
    <source>
        <dbReference type="ARBA" id="ARBA00009469"/>
    </source>
</evidence>
<dbReference type="GO" id="GO:0005737">
    <property type="term" value="C:cytoplasm"/>
    <property type="evidence" value="ECO:0007669"/>
    <property type="project" value="TreeGrafter"/>
</dbReference>
<name>A0A9P3LCV1_9APHY</name>
<evidence type="ECO:0000259" key="10">
    <source>
        <dbReference type="Pfam" id="PF01233"/>
    </source>
</evidence>
<feature type="domain" description="Glycylpeptide N-tetradecanoyltransferase C-terminal" evidence="11">
    <location>
        <begin position="320"/>
        <end position="532"/>
    </location>
</feature>
<dbReference type="Gene3D" id="3.40.630.30">
    <property type="match status" value="2"/>
</dbReference>
<keyword evidence="6 7" id="KW-0012">Acyltransferase</keyword>
<evidence type="ECO:0000256" key="4">
    <source>
        <dbReference type="ARBA" id="ARBA00022240"/>
    </source>
</evidence>
<sequence length="550" mass="61331">MSASNGKARAVEPAPEEQDPAQSSSGSEGSEDEQDGPAAAASMAAPAGKKQKKKRNRALRALGALRKDAVPAALVDVVLEKVKETGQAPEADEATVRAALEQMKIRDVVQGKSGVFGKNKKDTGGHKFWSTQPVPQLGEDAPTTDGYIEPSKPPSELPQEPSALPKDFEWSTVDATDDAQLRELYELLSGHYVEDDDASFRFQYSAEFLRWALMPPGYHKDWHVAVRVASSKRLVAFICAVPITLRVRENIINASEVNFLCVHKKLRSKRLTPVLIKEVTRQCNLKGVFQALYTAGTLLPTPVSVCKYYHRCLNVPKLVNVRFTHVPQNQTLARMMRLNKVPERPRLEREGLREMEERDVPEVAALYGAYYRRFTMALVLTEEEVRHQFLSGRGVGPSEKESWRKPRDGQVVWTYVVENPETHKITDFFSFYSLPSTIMNHPKYNVLNAAYLYFYATTVGLEEGADEDGRLKKRLEELVGDALIVADQAKFDVFNALTLMDNVCFLQDLKFGAGDGLLNYYLYNWRTSGMSGLTAIGDVPAGRGIGVPML</sequence>
<accession>A0A9P3LCV1</accession>
<evidence type="ECO:0000256" key="5">
    <source>
        <dbReference type="ARBA" id="ARBA00022679"/>
    </source>
</evidence>
<dbReference type="AlphaFoldDB" id="A0A9P3LCV1"/>
<dbReference type="InterPro" id="IPR016181">
    <property type="entry name" value="Acyl_CoA_acyltransferase"/>
</dbReference>
<feature type="domain" description="Glycylpeptide N-tetradecanoyltransferase N-terminal" evidence="10">
    <location>
        <begin position="148"/>
        <end position="306"/>
    </location>
</feature>
<dbReference type="Pfam" id="PF01233">
    <property type="entry name" value="NMT"/>
    <property type="match status" value="1"/>
</dbReference>
<organism evidence="12 13">
    <name type="scientific">Phanerochaete sordida</name>
    <dbReference type="NCBI Taxonomy" id="48140"/>
    <lineage>
        <taxon>Eukaryota</taxon>
        <taxon>Fungi</taxon>
        <taxon>Dikarya</taxon>
        <taxon>Basidiomycota</taxon>
        <taxon>Agaricomycotina</taxon>
        <taxon>Agaricomycetes</taxon>
        <taxon>Polyporales</taxon>
        <taxon>Phanerochaetaceae</taxon>
        <taxon>Phanerochaete</taxon>
    </lineage>
</organism>